<proteinExistence type="predicted"/>
<comment type="caution">
    <text evidence="2">The sequence shown here is derived from an EMBL/GenBank/DDBJ whole genome shotgun (WGS) entry which is preliminary data.</text>
</comment>
<dbReference type="STRING" id="67767.A0A0J7KIK6"/>
<evidence type="ECO:0000256" key="1">
    <source>
        <dbReference type="SAM" id="MobiDB-lite"/>
    </source>
</evidence>
<keyword evidence="3" id="KW-1185">Reference proteome</keyword>
<evidence type="ECO:0000313" key="3">
    <source>
        <dbReference type="Proteomes" id="UP000036403"/>
    </source>
</evidence>
<feature type="region of interest" description="Disordered" evidence="1">
    <location>
        <begin position="144"/>
        <end position="172"/>
    </location>
</feature>
<dbReference type="EMBL" id="LBMM01007059">
    <property type="protein sequence ID" value="KMQ90079.1"/>
    <property type="molecule type" value="Genomic_DNA"/>
</dbReference>
<dbReference type="PaxDb" id="67767-A0A0J7KIK6"/>
<name>A0A0J7KIK6_LASNI</name>
<dbReference type="OrthoDB" id="7696997at2759"/>
<dbReference type="Proteomes" id="UP000036403">
    <property type="component" value="Unassembled WGS sequence"/>
</dbReference>
<organism evidence="2 3">
    <name type="scientific">Lasius niger</name>
    <name type="common">Black garden ant</name>
    <dbReference type="NCBI Taxonomy" id="67767"/>
    <lineage>
        <taxon>Eukaryota</taxon>
        <taxon>Metazoa</taxon>
        <taxon>Ecdysozoa</taxon>
        <taxon>Arthropoda</taxon>
        <taxon>Hexapoda</taxon>
        <taxon>Insecta</taxon>
        <taxon>Pterygota</taxon>
        <taxon>Neoptera</taxon>
        <taxon>Endopterygota</taxon>
        <taxon>Hymenoptera</taxon>
        <taxon>Apocrita</taxon>
        <taxon>Aculeata</taxon>
        <taxon>Formicoidea</taxon>
        <taxon>Formicidae</taxon>
        <taxon>Formicinae</taxon>
        <taxon>Lasius</taxon>
        <taxon>Lasius</taxon>
    </lineage>
</organism>
<dbReference type="PANTHER" id="PTHR47331:SF5">
    <property type="entry name" value="RIBONUCLEASE H"/>
    <property type="match status" value="1"/>
</dbReference>
<accession>A0A0J7KIK6</accession>
<dbReference type="Pfam" id="PF03564">
    <property type="entry name" value="DUF1759"/>
    <property type="match status" value="1"/>
</dbReference>
<evidence type="ECO:0000313" key="2">
    <source>
        <dbReference type="EMBL" id="KMQ90079.1"/>
    </source>
</evidence>
<gene>
    <name evidence="2" type="ORF">RF55_10205</name>
</gene>
<feature type="compositionally biased region" description="Basic and acidic residues" evidence="1">
    <location>
        <begin position="144"/>
        <end position="155"/>
    </location>
</feature>
<protein>
    <submittedName>
        <fullName evidence="2">Uncharacterized protein</fullName>
    </submittedName>
</protein>
<dbReference type="PANTHER" id="PTHR47331">
    <property type="entry name" value="PHD-TYPE DOMAIN-CONTAINING PROTEIN"/>
    <property type="match status" value="1"/>
</dbReference>
<dbReference type="InterPro" id="IPR005312">
    <property type="entry name" value="DUF1759"/>
</dbReference>
<sequence>MHYLKTSVKGDAEQLIRNLPSTENNFERAWTTLREHLENKRLLVRSYLAAFTSIPRMKADSVADLRRIFHGVVSTVGALEGIDRPISDGTDLFVHLVVELLDAKTRREWENSLGKSSEPLSYEALREFLQEQLMTKKVLRAVTEKASAKSSEKSSRSVRANHAKSRGADSSRSCPLCKKEHFMAFCEQYRKKSAQERREVVNTHQRCWNCLGRHMVDDYLARGHMSRVPEKLAASSGPVCYLPHHGVLKDIGADAKIRVMFNGSSRTAARTSLNDALHTGPNLLPVLADVMMR</sequence>
<dbReference type="AlphaFoldDB" id="A0A0J7KIK6"/>
<reference evidence="2 3" key="1">
    <citation type="submission" date="2015-04" db="EMBL/GenBank/DDBJ databases">
        <title>Lasius niger genome sequencing.</title>
        <authorList>
            <person name="Konorov E.A."/>
            <person name="Nikitin M.A."/>
            <person name="Kirill M.V."/>
            <person name="Chang P."/>
        </authorList>
    </citation>
    <scope>NUCLEOTIDE SEQUENCE [LARGE SCALE GENOMIC DNA]</scope>
    <source>
        <tissue evidence="2">Whole</tissue>
    </source>
</reference>